<feature type="signal peptide" evidence="3">
    <location>
        <begin position="1"/>
        <end position="28"/>
    </location>
</feature>
<organism evidence="4 5">
    <name type="scientific">Capronia epimyces CBS 606.96</name>
    <dbReference type="NCBI Taxonomy" id="1182542"/>
    <lineage>
        <taxon>Eukaryota</taxon>
        <taxon>Fungi</taxon>
        <taxon>Dikarya</taxon>
        <taxon>Ascomycota</taxon>
        <taxon>Pezizomycotina</taxon>
        <taxon>Eurotiomycetes</taxon>
        <taxon>Chaetothyriomycetidae</taxon>
        <taxon>Chaetothyriales</taxon>
        <taxon>Herpotrichiellaceae</taxon>
        <taxon>Capronia</taxon>
    </lineage>
</organism>
<dbReference type="OrthoDB" id="5425637at2759"/>
<evidence type="ECO:0000313" key="5">
    <source>
        <dbReference type="Proteomes" id="UP000019478"/>
    </source>
</evidence>
<reference evidence="4 5" key="1">
    <citation type="submission" date="2013-03" db="EMBL/GenBank/DDBJ databases">
        <title>The Genome Sequence of Capronia epimyces CBS 606.96.</title>
        <authorList>
            <consortium name="The Broad Institute Genomics Platform"/>
            <person name="Cuomo C."/>
            <person name="de Hoog S."/>
            <person name="Gorbushina A."/>
            <person name="Walker B."/>
            <person name="Young S.K."/>
            <person name="Zeng Q."/>
            <person name="Gargeya S."/>
            <person name="Fitzgerald M."/>
            <person name="Haas B."/>
            <person name="Abouelleil A."/>
            <person name="Allen A.W."/>
            <person name="Alvarado L."/>
            <person name="Arachchi H.M."/>
            <person name="Berlin A.M."/>
            <person name="Chapman S.B."/>
            <person name="Gainer-Dewar J."/>
            <person name="Goldberg J."/>
            <person name="Griggs A."/>
            <person name="Gujja S."/>
            <person name="Hansen M."/>
            <person name="Howarth C."/>
            <person name="Imamovic A."/>
            <person name="Ireland A."/>
            <person name="Larimer J."/>
            <person name="McCowan C."/>
            <person name="Murphy C."/>
            <person name="Pearson M."/>
            <person name="Poon T.W."/>
            <person name="Priest M."/>
            <person name="Roberts A."/>
            <person name="Saif S."/>
            <person name="Shea T."/>
            <person name="Sisk P."/>
            <person name="Sykes S."/>
            <person name="Wortman J."/>
            <person name="Nusbaum C."/>
            <person name="Birren B."/>
        </authorList>
    </citation>
    <scope>NUCLEOTIDE SEQUENCE [LARGE SCALE GENOMIC DNA]</scope>
    <source>
        <strain evidence="4 5">CBS 606.96</strain>
    </source>
</reference>
<dbReference type="EMBL" id="AMGY01000001">
    <property type="protein sequence ID" value="EXJ93008.1"/>
    <property type="molecule type" value="Genomic_DNA"/>
</dbReference>
<dbReference type="GeneID" id="19165698"/>
<feature type="region of interest" description="Disordered" evidence="1">
    <location>
        <begin position="126"/>
        <end position="230"/>
    </location>
</feature>
<feature type="region of interest" description="Disordered" evidence="1">
    <location>
        <begin position="33"/>
        <end position="62"/>
    </location>
</feature>
<accession>W9YKD3</accession>
<feature type="chain" id="PRO_5004932854" description="Mid2 domain-containing protein" evidence="3">
    <location>
        <begin position="29"/>
        <end position="230"/>
    </location>
</feature>
<evidence type="ECO:0000256" key="3">
    <source>
        <dbReference type="SAM" id="SignalP"/>
    </source>
</evidence>
<gene>
    <name evidence="4" type="ORF">A1O3_01564</name>
</gene>
<dbReference type="RefSeq" id="XP_007729898.1">
    <property type="nucleotide sequence ID" value="XM_007731708.1"/>
</dbReference>
<evidence type="ECO:0000313" key="4">
    <source>
        <dbReference type="EMBL" id="EXJ93008.1"/>
    </source>
</evidence>
<protein>
    <recommendedName>
        <fullName evidence="6">Mid2 domain-containing protein</fullName>
    </recommendedName>
</protein>
<dbReference type="HOGENOM" id="CLU_1142489_0_0_1"/>
<keyword evidence="2" id="KW-1133">Transmembrane helix</keyword>
<proteinExistence type="predicted"/>
<dbReference type="Proteomes" id="UP000019478">
    <property type="component" value="Unassembled WGS sequence"/>
</dbReference>
<dbReference type="AlphaFoldDB" id="W9YKD3"/>
<keyword evidence="3" id="KW-0732">Signal</keyword>
<evidence type="ECO:0008006" key="6">
    <source>
        <dbReference type="Google" id="ProtNLM"/>
    </source>
</evidence>
<keyword evidence="2" id="KW-0812">Transmembrane</keyword>
<comment type="caution">
    <text evidence="4">The sequence shown here is derived from an EMBL/GenBank/DDBJ whole genome shotgun (WGS) entry which is preliminary data.</text>
</comment>
<dbReference type="eggNOG" id="ENOG502T00Z">
    <property type="taxonomic scope" value="Eukaryota"/>
</dbReference>
<sequence length="230" mass="24462">MASYASPTSLHCLAILLGFNLYARLASAQSDDGGAAGGVEPGDIGSGSDPQDSADAGAAGPDTGSVNLSRGATVAIAVVVSIVVVLGITLAVLYFLAKKKQWKIKEGLRRSVRRVGSAVKAVTSPMTPKMMSFPRATKNRYPDNSGDRSQKTDTRLEAGPRSYSSRSNRVYDAEKGLPASAIRVETSETDSVKNQRKDGSRPRPPKVNIPSSSFEMDSPKTPMWKKVFGR</sequence>
<name>W9YKD3_9EURO</name>
<feature type="compositionally biased region" description="Basic and acidic residues" evidence="1">
    <location>
        <begin position="145"/>
        <end position="158"/>
    </location>
</feature>
<evidence type="ECO:0000256" key="2">
    <source>
        <dbReference type="SAM" id="Phobius"/>
    </source>
</evidence>
<feature type="transmembrane region" description="Helical" evidence="2">
    <location>
        <begin position="74"/>
        <end position="96"/>
    </location>
</feature>
<feature type="compositionally biased region" description="Basic and acidic residues" evidence="1">
    <location>
        <begin position="190"/>
        <end position="201"/>
    </location>
</feature>
<keyword evidence="5" id="KW-1185">Reference proteome</keyword>
<keyword evidence="2" id="KW-0472">Membrane</keyword>
<evidence type="ECO:0000256" key="1">
    <source>
        <dbReference type="SAM" id="MobiDB-lite"/>
    </source>
</evidence>